<evidence type="ECO:0000256" key="1">
    <source>
        <dbReference type="ARBA" id="ARBA00004141"/>
    </source>
</evidence>
<feature type="region of interest" description="Disordered" evidence="6">
    <location>
        <begin position="222"/>
        <end position="256"/>
    </location>
</feature>
<keyword evidence="4 5" id="KW-0472">Membrane</keyword>
<evidence type="ECO:0000256" key="4">
    <source>
        <dbReference type="ARBA" id="ARBA00023136"/>
    </source>
</evidence>
<name>A0ABN9LN05_9NEOB</name>
<evidence type="ECO:0000256" key="6">
    <source>
        <dbReference type="SAM" id="MobiDB-lite"/>
    </source>
</evidence>
<comment type="domain">
    <text evidence="5">The DHHC domain is required for palmitoyltransferase activity.</text>
</comment>
<evidence type="ECO:0000256" key="2">
    <source>
        <dbReference type="ARBA" id="ARBA00022692"/>
    </source>
</evidence>
<keyword evidence="2 5" id="KW-0812">Transmembrane</keyword>
<feature type="domain" description="Palmitoyltransferase DHHC" evidence="7">
    <location>
        <begin position="296"/>
        <end position="389"/>
    </location>
</feature>
<reference evidence="8" key="1">
    <citation type="submission" date="2023-07" db="EMBL/GenBank/DDBJ databases">
        <authorList>
            <person name="Stuckert A."/>
        </authorList>
    </citation>
    <scope>NUCLEOTIDE SEQUENCE</scope>
</reference>
<keyword evidence="9" id="KW-1185">Reference proteome</keyword>
<evidence type="ECO:0000256" key="3">
    <source>
        <dbReference type="ARBA" id="ARBA00022989"/>
    </source>
</evidence>
<feature type="transmembrane region" description="Helical" evidence="5">
    <location>
        <begin position="198"/>
        <end position="216"/>
    </location>
</feature>
<protein>
    <recommendedName>
        <fullName evidence="5">Palmitoyltransferase</fullName>
        <ecNumber evidence="5">2.3.1.225</ecNumber>
    </recommendedName>
</protein>
<comment type="similarity">
    <text evidence="5">Belongs to the DHHC palmitoyltransferase family.</text>
</comment>
<dbReference type="EC" id="2.3.1.225" evidence="5"/>
<sequence length="440" mass="48546">MEVWTRPSAVAGDDHCEERKAGDETRVTANEAAMNGVRKKRVTRGGREADDVLCCCEYINQKGERSHLAACLCDCEDLDEACDRWITCKSLQPEVLARVIGTASDRFRVPWICGARKVNLSILPPLVLLPISLHVAAFHVLLGVVVLSSLPILVIWYYQLTHQRKGKTLLFLSLALFSLGYMYYNFVQEVFRKGHIGWGHFSAITCCLLLTLLCLAKAKQSPGYLSKNTSSPGGTARGKTESASGVWKSEDHPPQGQEEIYSQRRTGVTSAKFQGPHGAVTAESVGVVSRGWTITVINNCIGSRNHKSFLLLLVVFQFSSVYGMALTLGAVCRDRSVLSALFYCPGVYDDYSTSFAFTCVWYCAIVTAGLGCLLLIQLLNISYNVTEREVRIALRERSGRCLLGGLVVDTGTFSQGFFQNWIHFLSLDDEGSEPELSDIV</sequence>
<evidence type="ECO:0000259" key="7">
    <source>
        <dbReference type="Pfam" id="PF01529"/>
    </source>
</evidence>
<feature type="transmembrane region" description="Helical" evidence="5">
    <location>
        <begin position="131"/>
        <end position="157"/>
    </location>
</feature>
<evidence type="ECO:0000256" key="5">
    <source>
        <dbReference type="RuleBase" id="RU079119"/>
    </source>
</evidence>
<comment type="caution">
    <text evidence="8">The sequence shown here is derived from an EMBL/GenBank/DDBJ whole genome shotgun (WGS) entry which is preliminary data.</text>
</comment>
<comment type="catalytic activity">
    <reaction evidence="5">
        <text>L-cysteinyl-[protein] + hexadecanoyl-CoA = S-hexadecanoyl-L-cysteinyl-[protein] + CoA</text>
        <dbReference type="Rhea" id="RHEA:36683"/>
        <dbReference type="Rhea" id="RHEA-COMP:10131"/>
        <dbReference type="Rhea" id="RHEA-COMP:11032"/>
        <dbReference type="ChEBI" id="CHEBI:29950"/>
        <dbReference type="ChEBI" id="CHEBI:57287"/>
        <dbReference type="ChEBI" id="CHEBI:57379"/>
        <dbReference type="ChEBI" id="CHEBI:74151"/>
        <dbReference type="EC" id="2.3.1.225"/>
    </reaction>
</comment>
<evidence type="ECO:0000313" key="8">
    <source>
        <dbReference type="EMBL" id="CAJ0946028.1"/>
    </source>
</evidence>
<dbReference type="InterPro" id="IPR001594">
    <property type="entry name" value="Palmitoyltrfase_DHHC"/>
</dbReference>
<organism evidence="8 9">
    <name type="scientific">Ranitomeya imitator</name>
    <name type="common">mimic poison frog</name>
    <dbReference type="NCBI Taxonomy" id="111125"/>
    <lineage>
        <taxon>Eukaryota</taxon>
        <taxon>Metazoa</taxon>
        <taxon>Chordata</taxon>
        <taxon>Craniata</taxon>
        <taxon>Vertebrata</taxon>
        <taxon>Euteleostomi</taxon>
        <taxon>Amphibia</taxon>
        <taxon>Batrachia</taxon>
        <taxon>Anura</taxon>
        <taxon>Neobatrachia</taxon>
        <taxon>Hyloidea</taxon>
        <taxon>Dendrobatidae</taxon>
        <taxon>Dendrobatinae</taxon>
        <taxon>Ranitomeya</taxon>
    </lineage>
</organism>
<feature type="transmembrane region" description="Helical" evidence="5">
    <location>
        <begin position="309"/>
        <end position="331"/>
    </location>
</feature>
<gene>
    <name evidence="8" type="ORF">RIMI_LOCUS11120486</name>
</gene>
<keyword evidence="5" id="KW-0012">Acyltransferase</keyword>
<dbReference type="EMBL" id="CAUEEQ010024779">
    <property type="protein sequence ID" value="CAJ0946028.1"/>
    <property type="molecule type" value="Genomic_DNA"/>
</dbReference>
<dbReference type="Proteomes" id="UP001176940">
    <property type="component" value="Unassembled WGS sequence"/>
</dbReference>
<accession>A0ABN9LN05</accession>
<comment type="subcellular location">
    <subcellularLocation>
        <location evidence="1">Membrane</location>
        <topology evidence="1">Multi-pass membrane protein</topology>
    </subcellularLocation>
</comment>
<dbReference type="Pfam" id="PF01529">
    <property type="entry name" value="DHHC"/>
    <property type="match status" value="1"/>
</dbReference>
<feature type="transmembrane region" description="Helical" evidence="5">
    <location>
        <begin position="169"/>
        <end position="186"/>
    </location>
</feature>
<proteinExistence type="inferred from homology"/>
<keyword evidence="3 5" id="KW-1133">Transmembrane helix</keyword>
<keyword evidence="5" id="KW-0808">Transferase</keyword>
<evidence type="ECO:0000313" key="9">
    <source>
        <dbReference type="Proteomes" id="UP001176940"/>
    </source>
</evidence>
<feature type="transmembrane region" description="Helical" evidence="5">
    <location>
        <begin position="351"/>
        <end position="376"/>
    </location>
</feature>